<dbReference type="EMBL" id="MU268241">
    <property type="protein sequence ID" value="KAH7905222.1"/>
    <property type="molecule type" value="Genomic_DNA"/>
</dbReference>
<keyword evidence="2" id="KW-1185">Reference proteome</keyword>
<dbReference type="Proteomes" id="UP000790377">
    <property type="component" value="Unassembled WGS sequence"/>
</dbReference>
<organism evidence="1 2">
    <name type="scientific">Hygrophoropsis aurantiaca</name>
    <dbReference type="NCBI Taxonomy" id="72124"/>
    <lineage>
        <taxon>Eukaryota</taxon>
        <taxon>Fungi</taxon>
        <taxon>Dikarya</taxon>
        <taxon>Basidiomycota</taxon>
        <taxon>Agaricomycotina</taxon>
        <taxon>Agaricomycetes</taxon>
        <taxon>Agaricomycetidae</taxon>
        <taxon>Boletales</taxon>
        <taxon>Coniophorineae</taxon>
        <taxon>Hygrophoropsidaceae</taxon>
        <taxon>Hygrophoropsis</taxon>
    </lineage>
</organism>
<evidence type="ECO:0000313" key="2">
    <source>
        <dbReference type="Proteomes" id="UP000790377"/>
    </source>
</evidence>
<proteinExistence type="predicted"/>
<evidence type="ECO:0000313" key="1">
    <source>
        <dbReference type="EMBL" id="KAH7905222.1"/>
    </source>
</evidence>
<accession>A0ACB7ZX33</accession>
<comment type="caution">
    <text evidence="1">The sequence shown here is derived from an EMBL/GenBank/DDBJ whole genome shotgun (WGS) entry which is preliminary data.</text>
</comment>
<reference evidence="1" key="1">
    <citation type="journal article" date="2021" name="New Phytol.">
        <title>Evolutionary innovations through gain and loss of genes in the ectomycorrhizal Boletales.</title>
        <authorList>
            <person name="Wu G."/>
            <person name="Miyauchi S."/>
            <person name="Morin E."/>
            <person name="Kuo A."/>
            <person name="Drula E."/>
            <person name="Varga T."/>
            <person name="Kohler A."/>
            <person name="Feng B."/>
            <person name="Cao Y."/>
            <person name="Lipzen A."/>
            <person name="Daum C."/>
            <person name="Hundley H."/>
            <person name="Pangilinan J."/>
            <person name="Johnson J."/>
            <person name="Barry K."/>
            <person name="LaButti K."/>
            <person name="Ng V."/>
            <person name="Ahrendt S."/>
            <person name="Min B."/>
            <person name="Choi I.G."/>
            <person name="Park H."/>
            <person name="Plett J.M."/>
            <person name="Magnuson J."/>
            <person name="Spatafora J.W."/>
            <person name="Nagy L.G."/>
            <person name="Henrissat B."/>
            <person name="Grigoriev I.V."/>
            <person name="Yang Z.L."/>
            <person name="Xu J."/>
            <person name="Martin F.M."/>
        </authorList>
    </citation>
    <scope>NUCLEOTIDE SEQUENCE</scope>
    <source>
        <strain evidence="1">ATCC 28755</strain>
    </source>
</reference>
<name>A0ACB7ZX33_9AGAM</name>
<sequence>MSFLTPTTHTPHACFYRLVKNLFEMARENKPAVIFIDEMDSLAGARGDNDSDCSRRIKTEFLVQMSGVGHDDTGILVLGATDILWQLDSAIKRRDAPLYHR</sequence>
<gene>
    <name evidence="1" type="ORF">BJ138DRAFT_1018004</name>
</gene>
<protein>
    <submittedName>
        <fullName evidence="1">ATPase family associated with various cellular activities-domain-containing protein</fullName>
    </submittedName>
</protein>